<organism evidence="2 3">
    <name type="scientific">Candidatus Rickettsiella isopodorum</name>
    <dbReference type="NCBI Taxonomy" id="1225476"/>
    <lineage>
        <taxon>Bacteria</taxon>
        <taxon>Pseudomonadati</taxon>
        <taxon>Pseudomonadota</taxon>
        <taxon>Gammaproteobacteria</taxon>
        <taxon>Legionellales</taxon>
        <taxon>Coxiellaceae</taxon>
        <taxon>Rickettsiella</taxon>
    </lineage>
</organism>
<evidence type="ECO:0000256" key="1">
    <source>
        <dbReference type="SAM" id="MobiDB-lite"/>
    </source>
</evidence>
<evidence type="ECO:0000313" key="2">
    <source>
        <dbReference type="EMBL" id="OIZ94187.1"/>
    </source>
</evidence>
<dbReference type="EMBL" id="LUKY01000033">
    <property type="protein sequence ID" value="OIZ94187.1"/>
    <property type="molecule type" value="Genomic_DNA"/>
</dbReference>
<reference evidence="2 3" key="1">
    <citation type="submission" date="2016-03" db="EMBL/GenBank/DDBJ databases">
        <title>Comparative genomics of Rickettsiella.</title>
        <authorList>
            <person name="Chandler C."/>
            <person name="Wang Y."/>
        </authorList>
    </citation>
    <scope>NUCLEOTIDE SEQUENCE [LARGE SCALE GENOMIC DNA]</scope>
    <source>
        <strain evidence="2 3">RCFS May 2013</strain>
    </source>
</reference>
<evidence type="ECO:0000313" key="3">
    <source>
        <dbReference type="Proteomes" id="UP000183924"/>
    </source>
</evidence>
<sequence>MEKNSQDTSKKNFQHPNRLAYTSYMRPLPKYPKVNNFDRLVYVATLFKEDKTSATNFNHGTTSPFKSVPSFKK</sequence>
<proteinExistence type="predicted"/>
<name>A0A1J8P5E1_9COXI</name>
<accession>A0A1J8P5E1</accession>
<protein>
    <submittedName>
        <fullName evidence="2">Uncharacterized protein</fullName>
    </submittedName>
</protein>
<feature type="region of interest" description="Disordered" evidence="1">
    <location>
        <begin position="54"/>
        <end position="73"/>
    </location>
</feature>
<gene>
    <name evidence="2" type="ORF">A1D18_04840</name>
</gene>
<dbReference type="Proteomes" id="UP000183924">
    <property type="component" value="Unassembled WGS sequence"/>
</dbReference>
<comment type="caution">
    <text evidence="2">The sequence shown here is derived from an EMBL/GenBank/DDBJ whole genome shotgun (WGS) entry which is preliminary data.</text>
</comment>
<feature type="compositionally biased region" description="Polar residues" evidence="1">
    <location>
        <begin position="54"/>
        <end position="65"/>
    </location>
</feature>
<keyword evidence="3" id="KW-1185">Reference proteome</keyword>
<dbReference type="AlphaFoldDB" id="A0A1J8P5E1"/>